<evidence type="ECO:0000256" key="2">
    <source>
        <dbReference type="ARBA" id="ARBA00022670"/>
    </source>
</evidence>
<dbReference type="GO" id="GO:0006508">
    <property type="term" value="P:proteolysis"/>
    <property type="evidence" value="ECO:0007669"/>
    <property type="project" value="UniProtKB-KW"/>
</dbReference>
<keyword evidence="4" id="KW-0378">Hydrolase</keyword>
<dbReference type="GO" id="GO:0008239">
    <property type="term" value="F:dipeptidyl-peptidase activity"/>
    <property type="evidence" value="ECO:0007669"/>
    <property type="project" value="TreeGrafter"/>
</dbReference>
<dbReference type="PANTHER" id="PTHR11010:SF117">
    <property type="entry name" value="SERINE PROTEASE 16"/>
    <property type="match status" value="1"/>
</dbReference>
<reference evidence="6" key="1">
    <citation type="submission" date="2015-07" db="EMBL/GenBank/DDBJ databases">
        <title>Adaptation to a free-living lifestyle via gene acquisitions in the diplomonad Trepomonas sp. PC1.</title>
        <authorList>
            <person name="Xu F."/>
            <person name="Jerlstrom-Hultqvist J."/>
            <person name="Kolisko M."/>
            <person name="Simpson A.G.B."/>
            <person name="Roger A.J."/>
            <person name="Svard S.G."/>
            <person name="Andersson J.O."/>
        </authorList>
    </citation>
    <scope>NUCLEOTIDE SEQUENCE</scope>
    <source>
        <strain evidence="6">PC1</strain>
    </source>
</reference>
<gene>
    <name evidence="6" type="ORF">TPC1_11092</name>
</gene>
<evidence type="ECO:0000256" key="3">
    <source>
        <dbReference type="ARBA" id="ARBA00022729"/>
    </source>
</evidence>
<dbReference type="SUPFAM" id="SSF53474">
    <property type="entry name" value="alpha/beta-Hydrolases"/>
    <property type="match status" value="2"/>
</dbReference>
<proteinExistence type="inferred from homology"/>
<dbReference type="GO" id="GO:0070008">
    <property type="term" value="F:serine-type exopeptidase activity"/>
    <property type="evidence" value="ECO:0007669"/>
    <property type="project" value="InterPro"/>
</dbReference>
<dbReference type="Pfam" id="PF05577">
    <property type="entry name" value="Peptidase_S28"/>
    <property type="match status" value="1"/>
</dbReference>
<dbReference type="GO" id="GO:0004180">
    <property type="term" value="F:carboxypeptidase activity"/>
    <property type="evidence" value="ECO:0007669"/>
    <property type="project" value="UniProtKB-KW"/>
</dbReference>
<protein>
    <submittedName>
        <fullName evidence="6">Serine carboxypeptidase</fullName>
    </submittedName>
</protein>
<accession>A0A146KK18</accession>
<dbReference type="EMBL" id="GDID01000820">
    <property type="protein sequence ID" value="JAP95786.1"/>
    <property type="molecule type" value="Transcribed_RNA"/>
</dbReference>
<keyword evidence="3" id="KW-0732">Signal</keyword>
<comment type="similarity">
    <text evidence="1">Belongs to the peptidase S28 family.</text>
</comment>
<dbReference type="PANTHER" id="PTHR11010">
    <property type="entry name" value="PROTEASE S28 PRO-X CARBOXYPEPTIDASE-RELATED"/>
    <property type="match status" value="1"/>
</dbReference>
<evidence type="ECO:0000256" key="1">
    <source>
        <dbReference type="ARBA" id="ARBA00011079"/>
    </source>
</evidence>
<sequence>LVSIFNGILKTNVFDGDNTHIASKSQIFTFKQLIDHFNNTNIDTFDQKYIINQQFCKPENLSCPIFVHIGGESPLSNSALDGVKYSNYYFGKELGALTVALEHRYYGQSFPSLTNMSFLSSKQALADLARFIEFVKKQYNKPNSKVIVQGGSYPGAMAAWMRSMFPHLVDVALSSSGPVLAENNYFNYLKHIQQQYKNHNCLNELEQTLIYIKQNVLNTPNAEKFRAAFNVQDQDLDLQNLKGLKLTNVLEAVVDGLASIVQYAQAENFDHKENPSQIQQFCVDLKAAESDDEKMQVLGKNNDLSSTTIDYDKFIEEMKTDPQKRSWYYQTCTEFGYYQTGDYKESIFYDDIDLDYFIGICKSAFFDEILNRTLSLEEAHEIVQQRIDYTNNFYGARNIPRSHIYYTNGKVDPWSELGVVSELTWKDGQYLHQDTKVEWIEEGSHCTDMNLNWKINDELRERQLKQIREWLK</sequence>
<feature type="non-terminal residue" evidence="6">
    <location>
        <position position="1"/>
    </location>
</feature>
<evidence type="ECO:0000313" key="6">
    <source>
        <dbReference type="EMBL" id="JAP95786.1"/>
    </source>
</evidence>
<keyword evidence="2" id="KW-0645">Protease</keyword>
<keyword evidence="5" id="KW-0325">Glycoprotein</keyword>
<evidence type="ECO:0000256" key="4">
    <source>
        <dbReference type="ARBA" id="ARBA00022801"/>
    </source>
</evidence>
<dbReference type="Gene3D" id="3.40.50.1820">
    <property type="entry name" value="alpha/beta hydrolase"/>
    <property type="match status" value="1"/>
</dbReference>
<evidence type="ECO:0000256" key="5">
    <source>
        <dbReference type="ARBA" id="ARBA00023180"/>
    </source>
</evidence>
<organism evidence="6">
    <name type="scientific">Trepomonas sp. PC1</name>
    <dbReference type="NCBI Taxonomy" id="1076344"/>
    <lineage>
        <taxon>Eukaryota</taxon>
        <taxon>Metamonada</taxon>
        <taxon>Diplomonadida</taxon>
        <taxon>Hexamitidae</taxon>
        <taxon>Hexamitinae</taxon>
        <taxon>Trepomonas</taxon>
    </lineage>
</organism>
<dbReference type="InterPro" id="IPR029058">
    <property type="entry name" value="AB_hydrolase_fold"/>
</dbReference>
<dbReference type="InterPro" id="IPR042269">
    <property type="entry name" value="Ser_carbopepase_S28_SKS"/>
</dbReference>
<dbReference type="Gene3D" id="1.20.120.980">
    <property type="entry name" value="Serine carboxypeptidase S28, SKS domain"/>
    <property type="match status" value="1"/>
</dbReference>
<name>A0A146KK18_9EUKA</name>
<dbReference type="AlphaFoldDB" id="A0A146KK18"/>
<keyword evidence="6" id="KW-0121">Carboxypeptidase</keyword>
<dbReference type="InterPro" id="IPR008758">
    <property type="entry name" value="Peptidase_S28"/>
</dbReference>